<evidence type="ECO:0000313" key="1">
    <source>
        <dbReference type="EMBL" id="QXP45060.1"/>
    </source>
</evidence>
<accession>A0A8F6AI42</accession>
<sequence length="79" mass="9713">MKNYNWKLLSTHVREYNGDCVYCGGSCRSPEASDERLRLDLEIYGLGIQYRHLTDDKRRRYRYLYARRENETQNWKWSD</sequence>
<reference evidence="1" key="1">
    <citation type="submission" date="2021-04" db="EMBL/GenBank/DDBJ databases">
        <title>Genomes of microviruses identified in yellow-bellied marmot fecal samples.</title>
        <authorList>
            <person name="Varsani A."/>
            <person name="Kraberger S."/>
            <person name="Chatterjee A."/>
            <person name="Richet C."/>
            <person name="Fontenele R.S."/>
            <person name="Schmidlin K."/>
            <person name="Blumstein D.T."/>
        </authorList>
    </citation>
    <scope>NUCLEOTIDE SEQUENCE</scope>
    <source>
        <strain evidence="1">Mar27</strain>
    </source>
</reference>
<dbReference type="EMBL" id="MZ089773">
    <property type="protein sequence ID" value="QXP45060.1"/>
    <property type="molecule type" value="Genomic_DNA"/>
</dbReference>
<name>A0A8F6AI42_9VIRU</name>
<protein>
    <submittedName>
        <fullName evidence="1">Uncharacterized protein</fullName>
    </submittedName>
</protein>
<organism evidence="1">
    <name type="scientific">Microvirus mar27</name>
    <dbReference type="NCBI Taxonomy" id="2851160"/>
    <lineage>
        <taxon>Viruses</taxon>
        <taxon>Monodnaviria</taxon>
        <taxon>Sangervirae</taxon>
        <taxon>Phixviricota</taxon>
        <taxon>Malgrandaviricetes</taxon>
        <taxon>Petitvirales</taxon>
        <taxon>Microviridae</taxon>
    </lineage>
</organism>
<proteinExistence type="predicted"/>